<dbReference type="PANTHER" id="PTHR43179">
    <property type="entry name" value="RHAMNOSYLTRANSFERASE WBBL"/>
    <property type="match status" value="1"/>
</dbReference>
<feature type="compositionally biased region" description="Polar residues" evidence="1">
    <location>
        <begin position="400"/>
        <end position="411"/>
    </location>
</feature>
<dbReference type="PANTHER" id="PTHR43179:SF7">
    <property type="entry name" value="RHAMNOSYLTRANSFERASE WBBL"/>
    <property type="match status" value="1"/>
</dbReference>
<feature type="domain" description="Glycosyltransferase 2-like" evidence="2">
    <location>
        <begin position="12"/>
        <end position="124"/>
    </location>
</feature>
<name>A0A0P8DIL7_9CYAN</name>
<dbReference type="PATRIC" id="fig|1666911.3.peg.3290"/>
<accession>A0A0P8DIL7</accession>
<dbReference type="Pfam" id="PF00535">
    <property type="entry name" value="Glycos_transf_2"/>
    <property type="match status" value="1"/>
</dbReference>
<protein>
    <submittedName>
        <fullName evidence="3">Putative glycosyltransferase</fullName>
    </submittedName>
</protein>
<dbReference type="Proteomes" id="UP000050465">
    <property type="component" value="Unassembled WGS sequence"/>
</dbReference>
<sequence>MTQLTHQPPVTIIVVPRERFQFTQQSLESLYDNTQYPFELIYVDNNSPSHIYEYLQVQAEEKGFEHVRSPYYLSPNQARNAGLRRVKTPYVVFVDNDVVFSSGWLSALMRCAQETNAPVVGSLVCQYEPFHSIVHCIGGDYMEPDEYAAFSQVFSSHQTESNKNEFKGDRNSIDHQWTIEEKTYFQNQRLAEVNDQIQRQTVGFIEFHAMLVRTDLFDRIGLLDEGCCCTKEYLDFCMTVTRLGEPIYLEPTSVVTFLTHPPAPALQPYDLPYFMLRWSDEWEKASLKHFQQKWNLAHSKYFQKRYKKLGQRRRKELIQPLVAQFTFLNEPAKKWLEKRLVRVEKLFNRYLSRQYQFTLNNAKTPLICSYPEPRFSQKLQRSSTSHPTIKPNLPPFPSSHMANSSPARECALSQNTADSKVYYAKHSTAEPIRR</sequence>
<dbReference type="InterPro" id="IPR029044">
    <property type="entry name" value="Nucleotide-diphossugar_trans"/>
</dbReference>
<dbReference type="InterPro" id="IPR001173">
    <property type="entry name" value="Glyco_trans_2-like"/>
</dbReference>
<dbReference type="SUPFAM" id="SSF53448">
    <property type="entry name" value="Nucleotide-diphospho-sugar transferases"/>
    <property type="match status" value="1"/>
</dbReference>
<dbReference type="STRING" id="1666911.HLUCCA11_05425"/>
<dbReference type="EMBL" id="LJZR01000005">
    <property type="protein sequence ID" value="KPQ36607.1"/>
    <property type="molecule type" value="Genomic_DNA"/>
</dbReference>
<evidence type="ECO:0000313" key="4">
    <source>
        <dbReference type="Proteomes" id="UP000050465"/>
    </source>
</evidence>
<organism evidence="3 4">
    <name type="scientific">Phormidesmis priestleyi Ana</name>
    <dbReference type="NCBI Taxonomy" id="1666911"/>
    <lineage>
        <taxon>Bacteria</taxon>
        <taxon>Bacillati</taxon>
        <taxon>Cyanobacteriota</taxon>
        <taxon>Cyanophyceae</taxon>
        <taxon>Leptolyngbyales</taxon>
        <taxon>Leptolyngbyaceae</taxon>
        <taxon>Phormidesmis</taxon>
    </lineage>
</organism>
<evidence type="ECO:0000313" key="3">
    <source>
        <dbReference type="EMBL" id="KPQ36607.1"/>
    </source>
</evidence>
<dbReference type="AlphaFoldDB" id="A0A0P8DIL7"/>
<comment type="caution">
    <text evidence="3">The sequence shown here is derived from an EMBL/GenBank/DDBJ whole genome shotgun (WGS) entry which is preliminary data.</text>
</comment>
<evidence type="ECO:0000259" key="2">
    <source>
        <dbReference type="Pfam" id="PF00535"/>
    </source>
</evidence>
<gene>
    <name evidence="3" type="ORF">HLUCCA11_05425</name>
</gene>
<evidence type="ECO:0000256" key="1">
    <source>
        <dbReference type="SAM" id="MobiDB-lite"/>
    </source>
</evidence>
<keyword evidence="3" id="KW-0808">Transferase</keyword>
<reference evidence="3 4" key="1">
    <citation type="submission" date="2015-09" db="EMBL/GenBank/DDBJ databases">
        <title>Identification and resolution of microdiversity through metagenomic sequencing of parallel consortia.</title>
        <authorList>
            <person name="Nelson W.C."/>
            <person name="Romine M.F."/>
            <person name="Lindemann S.R."/>
        </authorList>
    </citation>
    <scope>NUCLEOTIDE SEQUENCE [LARGE SCALE GENOMIC DNA]</scope>
    <source>
        <strain evidence="3">Ana</strain>
    </source>
</reference>
<proteinExistence type="predicted"/>
<dbReference type="Gene3D" id="3.90.550.10">
    <property type="entry name" value="Spore Coat Polysaccharide Biosynthesis Protein SpsA, Chain A"/>
    <property type="match status" value="1"/>
</dbReference>
<feature type="region of interest" description="Disordered" evidence="1">
    <location>
        <begin position="379"/>
        <end position="411"/>
    </location>
</feature>
<dbReference type="GO" id="GO:0016740">
    <property type="term" value="F:transferase activity"/>
    <property type="evidence" value="ECO:0007669"/>
    <property type="project" value="UniProtKB-KW"/>
</dbReference>